<evidence type="ECO:0000313" key="2">
    <source>
        <dbReference type="EMBL" id="TSP13983.1"/>
    </source>
</evidence>
<gene>
    <name evidence="2" type="ORF">FGG12_05800</name>
</gene>
<reference evidence="2 3" key="1">
    <citation type="submission" date="2019-05" db="EMBL/GenBank/DDBJ databases">
        <title>Whole genome sequence analysis of Cupriavidus campinensis S14E4C strain.</title>
        <authorList>
            <person name="Abbaszade G."/>
            <person name="Szabo A."/>
            <person name="Toumi M."/>
            <person name="Toth E."/>
        </authorList>
    </citation>
    <scope>NUCLEOTIDE SEQUENCE [LARGE SCALE GENOMIC DNA]</scope>
    <source>
        <strain evidence="2 3">S14E4C</strain>
    </source>
</reference>
<feature type="compositionally biased region" description="Low complexity" evidence="1">
    <location>
        <begin position="166"/>
        <end position="175"/>
    </location>
</feature>
<evidence type="ECO:0000313" key="3">
    <source>
        <dbReference type="Proteomes" id="UP000318943"/>
    </source>
</evidence>
<dbReference type="EMBL" id="VCIZ01000002">
    <property type="protein sequence ID" value="TSP13983.1"/>
    <property type="molecule type" value="Genomic_DNA"/>
</dbReference>
<dbReference type="Proteomes" id="UP000318943">
    <property type="component" value="Unassembled WGS sequence"/>
</dbReference>
<name>A0ABY3ETB9_9BURK</name>
<feature type="region of interest" description="Disordered" evidence="1">
    <location>
        <begin position="166"/>
        <end position="214"/>
    </location>
</feature>
<comment type="caution">
    <text evidence="2">The sequence shown here is derived from an EMBL/GenBank/DDBJ whole genome shotgun (WGS) entry which is preliminary data.</text>
</comment>
<accession>A0ABY3ETB9</accession>
<organism evidence="2 3">
    <name type="scientific">Cupriavidus campinensis</name>
    <dbReference type="NCBI Taxonomy" id="151783"/>
    <lineage>
        <taxon>Bacteria</taxon>
        <taxon>Pseudomonadati</taxon>
        <taxon>Pseudomonadota</taxon>
        <taxon>Betaproteobacteria</taxon>
        <taxon>Burkholderiales</taxon>
        <taxon>Burkholderiaceae</taxon>
        <taxon>Cupriavidus</taxon>
    </lineage>
</organism>
<evidence type="ECO:0000256" key="1">
    <source>
        <dbReference type="SAM" id="MobiDB-lite"/>
    </source>
</evidence>
<proteinExistence type="predicted"/>
<keyword evidence="3" id="KW-1185">Reference proteome</keyword>
<sequence>MTTLEARVREEQGNLPLDYSMRGDNAYYDDFCPTIGHRPGYCVCLHKIQAVKEGRTALNPDCTSAIKGGSCGALARRAEEERAGKSIFYISREVLQAHAKIEEAEAARIAAARAGIRLPPKRTAADGALPRSVPAKVPAKPTDTETLVDFSSGMASAISQAAKEQAAAPATVQAPAPKPEPAAESKVGPISVKPDMLPGETPLQYARRVSAQAV</sequence>
<feature type="region of interest" description="Disordered" evidence="1">
    <location>
        <begin position="122"/>
        <end position="141"/>
    </location>
</feature>
<protein>
    <submittedName>
        <fullName evidence="2">Uncharacterized protein</fullName>
    </submittedName>
</protein>
<dbReference type="RefSeq" id="WP_144196676.1">
    <property type="nucleotide sequence ID" value="NZ_VCIZ01000002.1"/>
</dbReference>